<dbReference type="AlphaFoldDB" id="A0A9W9ITI5"/>
<organism evidence="1 2">
    <name type="scientific">Penicillium cf. viridicatum</name>
    <dbReference type="NCBI Taxonomy" id="2972119"/>
    <lineage>
        <taxon>Eukaryota</taxon>
        <taxon>Fungi</taxon>
        <taxon>Dikarya</taxon>
        <taxon>Ascomycota</taxon>
        <taxon>Pezizomycotina</taxon>
        <taxon>Eurotiomycetes</taxon>
        <taxon>Eurotiomycetidae</taxon>
        <taxon>Eurotiales</taxon>
        <taxon>Aspergillaceae</taxon>
        <taxon>Penicillium</taxon>
    </lineage>
</organism>
<sequence length="84" mass="9323">MSDLSEEGHALYHHNNLRQSLISIEAKKNVCLLRYEALTRRLNHHIIKGLKLGVVPDVDGSFDSTCSLPVDDIASTYASKDNTS</sequence>
<dbReference type="EMBL" id="JAPQKQ010000009">
    <property type="protein sequence ID" value="KAJ5181561.1"/>
    <property type="molecule type" value="Genomic_DNA"/>
</dbReference>
<protein>
    <submittedName>
        <fullName evidence="1">Uncharacterized protein</fullName>
    </submittedName>
</protein>
<gene>
    <name evidence="1" type="ORF">N7449_011708</name>
</gene>
<dbReference type="OrthoDB" id="10491697at2759"/>
<proteinExistence type="predicted"/>
<dbReference type="Proteomes" id="UP001150942">
    <property type="component" value="Unassembled WGS sequence"/>
</dbReference>
<evidence type="ECO:0000313" key="2">
    <source>
        <dbReference type="Proteomes" id="UP001150942"/>
    </source>
</evidence>
<keyword evidence="2" id="KW-1185">Reference proteome</keyword>
<reference evidence="1" key="2">
    <citation type="journal article" date="2023" name="IMA Fungus">
        <title>Comparative genomic study of the Penicillium genus elucidates a diverse pangenome and 15 lateral gene transfer events.</title>
        <authorList>
            <person name="Petersen C."/>
            <person name="Sorensen T."/>
            <person name="Nielsen M.R."/>
            <person name="Sondergaard T.E."/>
            <person name="Sorensen J.L."/>
            <person name="Fitzpatrick D.A."/>
            <person name="Frisvad J.C."/>
            <person name="Nielsen K.L."/>
        </authorList>
    </citation>
    <scope>NUCLEOTIDE SEQUENCE</scope>
    <source>
        <strain evidence="1">IBT 20477</strain>
    </source>
</reference>
<name>A0A9W9ITI5_9EURO</name>
<reference evidence="1" key="1">
    <citation type="submission" date="2022-11" db="EMBL/GenBank/DDBJ databases">
        <authorList>
            <person name="Petersen C."/>
        </authorList>
    </citation>
    <scope>NUCLEOTIDE SEQUENCE</scope>
    <source>
        <strain evidence="1">IBT 20477</strain>
    </source>
</reference>
<comment type="caution">
    <text evidence="1">The sequence shown here is derived from an EMBL/GenBank/DDBJ whole genome shotgun (WGS) entry which is preliminary data.</text>
</comment>
<accession>A0A9W9ITI5</accession>
<evidence type="ECO:0000313" key="1">
    <source>
        <dbReference type="EMBL" id="KAJ5181561.1"/>
    </source>
</evidence>